<evidence type="ECO:0000256" key="6">
    <source>
        <dbReference type="HAMAP-Rule" id="MF_00922"/>
    </source>
</evidence>
<evidence type="ECO:0000256" key="7">
    <source>
        <dbReference type="SAM" id="SignalP"/>
    </source>
</evidence>
<dbReference type="InterPro" id="IPR039565">
    <property type="entry name" value="BamD-like"/>
</dbReference>
<dbReference type="PROSITE" id="PS51257">
    <property type="entry name" value="PROKAR_LIPOPROTEIN"/>
    <property type="match status" value="1"/>
</dbReference>
<evidence type="ECO:0000259" key="8">
    <source>
        <dbReference type="Pfam" id="PF13525"/>
    </source>
</evidence>
<dbReference type="GO" id="GO:0051205">
    <property type="term" value="P:protein insertion into membrane"/>
    <property type="evidence" value="ECO:0007669"/>
    <property type="project" value="UniProtKB-UniRule"/>
</dbReference>
<name>A0A1D9LBT5_9NEIS</name>
<dbReference type="CDD" id="cd15830">
    <property type="entry name" value="BamD"/>
    <property type="match status" value="1"/>
</dbReference>
<reference evidence="9 10" key="1">
    <citation type="submission" date="2016-10" db="EMBL/GenBank/DDBJ databases">
        <title>Chromobacterium muskegensis sp. nov., an insecticidal bacterium isolated from Sphagnum bogs.</title>
        <authorList>
            <person name="Sparks M.E."/>
            <person name="Blackburn M.B."/>
            <person name="Gundersen-Rindal D.E."/>
            <person name="Mitchell A."/>
            <person name="Farrar R."/>
            <person name="Kuhar D."/>
        </authorList>
    </citation>
    <scope>NUCLEOTIDE SEQUENCE [LARGE SCALE GENOMIC DNA]</scope>
    <source>
        <strain evidence="9 10">21-1</strain>
    </source>
</reference>
<organism evidence="9 10">
    <name type="scientific">Chromobacterium vaccinii</name>
    <dbReference type="NCBI Taxonomy" id="1108595"/>
    <lineage>
        <taxon>Bacteria</taxon>
        <taxon>Pseudomonadati</taxon>
        <taxon>Pseudomonadota</taxon>
        <taxon>Betaproteobacteria</taxon>
        <taxon>Neisseriales</taxon>
        <taxon>Chromobacteriaceae</taxon>
        <taxon>Chromobacterium</taxon>
    </lineage>
</organism>
<dbReference type="KEGG" id="cvc:BKX93_00930"/>
<keyword evidence="2 6" id="KW-0472">Membrane</keyword>
<accession>A0A1D9LBT5</accession>
<comment type="subunit">
    <text evidence="6">Part of the Bam complex.</text>
</comment>
<dbReference type="SUPFAM" id="SSF48452">
    <property type="entry name" value="TPR-like"/>
    <property type="match status" value="1"/>
</dbReference>
<comment type="function">
    <text evidence="6">Part of the outer membrane protein assembly complex, which is involved in assembly and insertion of beta-barrel proteins into the outer membrane.</text>
</comment>
<dbReference type="NCBIfam" id="TIGR03302">
    <property type="entry name" value="OM_YfiO"/>
    <property type="match status" value="1"/>
</dbReference>
<dbReference type="EMBL" id="CP017707">
    <property type="protein sequence ID" value="AOZ48700.1"/>
    <property type="molecule type" value="Genomic_DNA"/>
</dbReference>
<feature type="domain" description="Outer membrane lipoprotein BamD-like" evidence="8">
    <location>
        <begin position="32"/>
        <end position="234"/>
    </location>
</feature>
<sequence>MKRYVVAAMLVMVGLAGCATTETYDETRGWTVEKLYSEAHDELNSGNYTRAVKLYETLEARFPYGRYAQQAQMDLAYTHYKDGEPELAIASADRFIKLHPTHPNIDYIYYLKGLVYYNDDSGLLAKWAGQDMSERDPRAAREAFSAFRELTTRFPNSTYAPDAKAKMIRLVDALGGNEMHVARYYMKRGAYLAAANRAQGVVKDYSNTKYPEEALAIMVSAYDKLQLPKLRDDARRVLALNYPQSQYLNKSWTVEEMPWWKLWK</sequence>
<gene>
    <name evidence="6" type="primary">bamD</name>
    <name evidence="9" type="ORF">BKX93_00930</name>
</gene>
<dbReference type="GO" id="GO:0043165">
    <property type="term" value="P:Gram-negative-bacterium-type cell outer membrane assembly"/>
    <property type="evidence" value="ECO:0007669"/>
    <property type="project" value="UniProtKB-UniRule"/>
</dbReference>
<dbReference type="Pfam" id="PF13525">
    <property type="entry name" value="YfiO"/>
    <property type="match status" value="1"/>
</dbReference>
<comment type="subcellular location">
    <subcellularLocation>
        <location evidence="6">Cell outer membrane</location>
        <topology evidence="6">Lipid-anchor</topology>
    </subcellularLocation>
</comment>
<dbReference type="GO" id="GO:1990063">
    <property type="term" value="C:Bam protein complex"/>
    <property type="evidence" value="ECO:0007669"/>
    <property type="project" value="TreeGrafter"/>
</dbReference>
<evidence type="ECO:0000256" key="3">
    <source>
        <dbReference type="ARBA" id="ARBA00023139"/>
    </source>
</evidence>
<dbReference type="RefSeq" id="WP_046155797.1">
    <property type="nucleotide sequence ID" value="NZ_CP017707.1"/>
</dbReference>
<evidence type="ECO:0000256" key="2">
    <source>
        <dbReference type="ARBA" id="ARBA00023136"/>
    </source>
</evidence>
<dbReference type="Proteomes" id="UP000178776">
    <property type="component" value="Chromosome"/>
</dbReference>
<dbReference type="STRING" id="1108595.BKX93_00930"/>
<keyword evidence="1 6" id="KW-0732">Signal</keyword>
<protein>
    <recommendedName>
        <fullName evidence="6">Outer membrane protein assembly factor BamD</fullName>
    </recommendedName>
</protein>
<feature type="signal peptide" evidence="7">
    <location>
        <begin position="1"/>
        <end position="18"/>
    </location>
</feature>
<keyword evidence="5 6" id="KW-0449">Lipoprotein</keyword>
<dbReference type="InterPro" id="IPR017689">
    <property type="entry name" value="BamD"/>
</dbReference>
<evidence type="ECO:0000256" key="1">
    <source>
        <dbReference type="ARBA" id="ARBA00022729"/>
    </source>
</evidence>
<dbReference type="PANTHER" id="PTHR37423">
    <property type="entry name" value="SOLUBLE LYTIC MUREIN TRANSGLYCOSYLASE-RELATED"/>
    <property type="match status" value="1"/>
</dbReference>
<dbReference type="HAMAP" id="MF_00922">
    <property type="entry name" value="OM_assembly_BamD"/>
    <property type="match status" value="1"/>
</dbReference>
<comment type="similarity">
    <text evidence="6">Belongs to the BamD family.</text>
</comment>
<dbReference type="InterPro" id="IPR011990">
    <property type="entry name" value="TPR-like_helical_dom_sf"/>
</dbReference>
<dbReference type="AlphaFoldDB" id="A0A1D9LBT5"/>
<evidence type="ECO:0000256" key="4">
    <source>
        <dbReference type="ARBA" id="ARBA00023237"/>
    </source>
</evidence>
<proteinExistence type="inferred from homology"/>
<keyword evidence="3 6" id="KW-0564">Palmitate</keyword>
<dbReference type="GeneID" id="68839790"/>
<evidence type="ECO:0000256" key="5">
    <source>
        <dbReference type="ARBA" id="ARBA00023288"/>
    </source>
</evidence>
<evidence type="ECO:0000313" key="9">
    <source>
        <dbReference type="EMBL" id="AOZ48700.1"/>
    </source>
</evidence>
<feature type="chain" id="PRO_5009729498" description="Outer membrane protein assembly factor BamD" evidence="7">
    <location>
        <begin position="19"/>
        <end position="264"/>
    </location>
</feature>
<dbReference type="PANTHER" id="PTHR37423:SF1">
    <property type="entry name" value="OUTER MEMBRANE PROTEIN ASSEMBLY FACTOR BAMD"/>
    <property type="match status" value="1"/>
</dbReference>
<dbReference type="Gene3D" id="1.25.40.10">
    <property type="entry name" value="Tetratricopeptide repeat domain"/>
    <property type="match status" value="1"/>
</dbReference>
<keyword evidence="4 6" id="KW-0998">Cell outer membrane</keyword>
<evidence type="ECO:0000313" key="10">
    <source>
        <dbReference type="Proteomes" id="UP000178776"/>
    </source>
</evidence>